<sequence>MSRAKGLLTVTVVRGSDLPKMDFLGSTDPFVQLTLAETAIVKEPQQAKTQVADDGKNPVWNEKVPFTGIMGGEVVKLEVYDEDSVGKADLVGTADLKVPTDRLDSEQLIDEWINVTSPKGEPAGKLFIILHYIPITVLEHLQKKFNKQTADAKGKMVSFVVNKVTDYASAQIKGAVAVEP</sequence>
<accession>A0AAD5X2Q1</accession>
<name>A0AAD5X2Q1_9FUNG</name>
<evidence type="ECO:0000313" key="5">
    <source>
        <dbReference type="Proteomes" id="UP001212841"/>
    </source>
</evidence>
<evidence type="ECO:0000313" key="4">
    <source>
        <dbReference type="EMBL" id="KAJ3053256.1"/>
    </source>
</evidence>
<proteinExistence type="predicted"/>
<dbReference type="AlphaFoldDB" id="A0AAD5X2Q1"/>
<dbReference type="Gene3D" id="2.60.40.150">
    <property type="entry name" value="C2 domain"/>
    <property type="match status" value="1"/>
</dbReference>
<reference evidence="4" key="1">
    <citation type="submission" date="2020-05" db="EMBL/GenBank/DDBJ databases">
        <title>Phylogenomic resolution of chytrid fungi.</title>
        <authorList>
            <person name="Stajich J.E."/>
            <person name="Amses K."/>
            <person name="Simmons R."/>
            <person name="Seto K."/>
            <person name="Myers J."/>
            <person name="Bonds A."/>
            <person name="Quandt C.A."/>
            <person name="Barry K."/>
            <person name="Liu P."/>
            <person name="Grigoriev I."/>
            <person name="Longcore J.E."/>
            <person name="James T.Y."/>
        </authorList>
    </citation>
    <scope>NUCLEOTIDE SEQUENCE</scope>
    <source>
        <strain evidence="4">JEL0318</strain>
    </source>
</reference>
<dbReference type="PANTHER" id="PTHR45911">
    <property type="entry name" value="C2 DOMAIN-CONTAINING PROTEIN"/>
    <property type="match status" value="1"/>
</dbReference>
<keyword evidence="2" id="KW-0106">Calcium</keyword>
<dbReference type="SUPFAM" id="SSF49562">
    <property type="entry name" value="C2 domain (Calcium/lipid-binding domain, CaLB)"/>
    <property type="match status" value="1"/>
</dbReference>
<dbReference type="Proteomes" id="UP001212841">
    <property type="component" value="Unassembled WGS sequence"/>
</dbReference>
<keyword evidence="5" id="KW-1185">Reference proteome</keyword>
<gene>
    <name evidence="4" type="ORF">HK097_004691</name>
</gene>
<dbReference type="InterPro" id="IPR000008">
    <property type="entry name" value="C2_dom"/>
</dbReference>
<dbReference type="PANTHER" id="PTHR45911:SF4">
    <property type="entry name" value="MULTIPLE C2 AND TRANSMEMBRANE DOMAIN-CONTAINING PROTEIN"/>
    <property type="match status" value="1"/>
</dbReference>
<dbReference type="GO" id="GO:0016020">
    <property type="term" value="C:membrane"/>
    <property type="evidence" value="ECO:0007669"/>
    <property type="project" value="TreeGrafter"/>
</dbReference>
<dbReference type="EMBL" id="JADGJD010000223">
    <property type="protein sequence ID" value="KAJ3053256.1"/>
    <property type="molecule type" value="Genomic_DNA"/>
</dbReference>
<evidence type="ECO:0000256" key="2">
    <source>
        <dbReference type="ARBA" id="ARBA00022837"/>
    </source>
</evidence>
<protein>
    <recommendedName>
        <fullName evidence="3">C2 domain-containing protein</fullName>
    </recommendedName>
</protein>
<evidence type="ECO:0000256" key="1">
    <source>
        <dbReference type="ARBA" id="ARBA00022723"/>
    </source>
</evidence>
<evidence type="ECO:0000259" key="3">
    <source>
        <dbReference type="PROSITE" id="PS50004"/>
    </source>
</evidence>
<comment type="caution">
    <text evidence="4">The sequence shown here is derived from an EMBL/GenBank/DDBJ whole genome shotgun (WGS) entry which is preliminary data.</text>
</comment>
<dbReference type="Pfam" id="PF00168">
    <property type="entry name" value="C2"/>
    <property type="match status" value="1"/>
</dbReference>
<keyword evidence="1" id="KW-0479">Metal-binding</keyword>
<dbReference type="GO" id="GO:0005509">
    <property type="term" value="F:calcium ion binding"/>
    <property type="evidence" value="ECO:0007669"/>
    <property type="project" value="TreeGrafter"/>
</dbReference>
<dbReference type="PROSITE" id="PS50004">
    <property type="entry name" value="C2"/>
    <property type="match status" value="1"/>
</dbReference>
<dbReference type="CDD" id="cd00030">
    <property type="entry name" value="C2"/>
    <property type="match status" value="1"/>
</dbReference>
<dbReference type="InterPro" id="IPR035892">
    <property type="entry name" value="C2_domain_sf"/>
</dbReference>
<dbReference type="SMART" id="SM00239">
    <property type="entry name" value="C2"/>
    <property type="match status" value="1"/>
</dbReference>
<organism evidence="4 5">
    <name type="scientific">Rhizophlyctis rosea</name>
    <dbReference type="NCBI Taxonomy" id="64517"/>
    <lineage>
        <taxon>Eukaryota</taxon>
        <taxon>Fungi</taxon>
        <taxon>Fungi incertae sedis</taxon>
        <taxon>Chytridiomycota</taxon>
        <taxon>Chytridiomycota incertae sedis</taxon>
        <taxon>Chytridiomycetes</taxon>
        <taxon>Rhizophlyctidales</taxon>
        <taxon>Rhizophlyctidaceae</taxon>
        <taxon>Rhizophlyctis</taxon>
    </lineage>
</organism>
<feature type="domain" description="C2" evidence="3">
    <location>
        <begin position="1"/>
        <end position="113"/>
    </location>
</feature>